<dbReference type="GO" id="GO:0005829">
    <property type="term" value="C:cytosol"/>
    <property type="evidence" value="ECO:0007669"/>
    <property type="project" value="TreeGrafter"/>
</dbReference>
<accession>A0A9X2XUV0</accession>
<dbReference type="GO" id="GO:0006516">
    <property type="term" value="P:glycoprotein catabolic process"/>
    <property type="evidence" value="ECO:0007669"/>
    <property type="project" value="TreeGrafter"/>
</dbReference>
<dbReference type="GO" id="GO:0000224">
    <property type="term" value="F:peptide-N4-(N-acetyl-beta-glucosaminyl)asparagine amidase activity"/>
    <property type="evidence" value="ECO:0007669"/>
    <property type="project" value="TreeGrafter"/>
</dbReference>
<dbReference type="GO" id="GO:0005975">
    <property type="term" value="P:carbohydrate metabolic process"/>
    <property type="evidence" value="ECO:0007669"/>
    <property type="project" value="InterPro"/>
</dbReference>
<evidence type="ECO:0000313" key="6">
    <source>
        <dbReference type="EMBL" id="MCU7548792.1"/>
    </source>
</evidence>
<feature type="domain" description="Glycosyl hydrolase family 92 N-terminal" evidence="5">
    <location>
        <begin position="51"/>
        <end position="285"/>
    </location>
</feature>
<dbReference type="GO" id="GO:0016798">
    <property type="term" value="F:hydrolase activity, acting on glycosyl bonds"/>
    <property type="evidence" value="ECO:0007669"/>
    <property type="project" value="UniProtKB-KW"/>
</dbReference>
<dbReference type="InterPro" id="IPR050883">
    <property type="entry name" value="PNGase"/>
</dbReference>
<dbReference type="PANTHER" id="PTHR12143">
    <property type="entry name" value="PEPTIDE N-GLYCANASE PNGASE -RELATED"/>
    <property type="match status" value="1"/>
</dbReference>
<comment type="cofactor">
    <cofactor evidence="1">
        <name>Ca(2+)</name>
        <dbReference type="ChEBI" id="CHEBI:29108"/>
    </cofactor>
</comment>
<dbReference type="PANTHER" id="PTHR12143:SF39">
    <property type="entry name" value="SECRETED PROTEIN"/>
    <property type="match status" value="1"/>
</dbReference>
<keyword evidence="7" id="KW-1185">Reference proteome</keyword>
<name>A0A9X2XUV0_9BACT</name>
<dbReference type="Pfam" id="PF07971">
    <property type="entry name" value="Glyco_hydro_92"/>
    <property type="match status" value="1"/>
</dbReference>
<protein>
    <submittedName>
        <fullName evidence="6">GH92 family glycosyl hydrolase</fullName>
        <ecNumber evidence="6">3.2.1.-</ecNumber>
    </submittedName>
</protein>
<keyword evidence="3" id="KW-0106">Calcium</keyword>
<dbReference type="Gene3D" id="1.20.1610.10">
    <property type="entry name" value="alpha-1,2-mannosidases domains"/>
    <property type="match status" value="1"/>
</dbReference>
<gene>
    <name evidence="6" type="ORF">OCK74_06665</name>
</gene>
<dbReference type="Gene3D" id="3.30.2080.10">
    <property type="entry name" value="GH92 mannosidase domain"/>
    <property type="match status" value="1"/>
</dbReference>
<dbReference type="EMBL" id="JAOTIF010000003">
    <property type="protein sequence ID" value="MCU7548792.1"/>
    <property type="molecule type" value="Genomic_DNA"/>
</dbReference>
<evidence type="ECO:0000313" key="7">
    <source>
        <dbReference type="Proteomes" id="UP001155483"/>
    </source>
</evidence>
<dbReference type="GO" id="GO:0030246">
    <property type="term" value="F:carbohydrate binding"/>
    <property type="evidence" value="ECO:0007669"/>
    <property type="project" value="InterPro"/>
</dbReference>
<proteinExistence type="predicted"/>
<evidence type="ECO:0000256" key="2">
    <source>
        <dbReference type="ARBA" id="ARBA00011245"/>
    </source>
</evidence>
<dbReference type="InterPro" id="IPR008928">
    <property type="entry name" value="6-hairpin_glycosidase_sf"/>
</dbReference>
<dbReference type="Gene3D" id="2.70.98.10">
    <property type="match status" value="1"/>
</dbReference>
<dbReference type="SUPFAM" id="SSF48208">
    <property type="entry name" value="Six-hairpin glycosidases"/>
    <property type="match status" value="1"/>
</dbReference>
<feature type="domain" description="Glycosyl hydrolase family 92" evidence="4">
    <location>
        <begin position="294"/>
        <end position="753"/>
    </location>
</feature>
<dbReference type="Gene3D" id="1.20.1050.60">
    <property type="entry name" value="alpha-1,2-mannosidase"/>
    <property type="match status" value="1"/>
</dbReference>
<sequence>MLLRKVHSKLLVCSKYIGSFLLVNFLGLLAFGQQKKAQSVLVSGLSNLTQYVDPYIGTGFHGHVFMGANVPFGAVQLGPVNMSEGWDWCSGYHISDSTIIGFSHTHLSGTGIGDLGDILVMPATGTVMPRKGKLGKPESGYYSLFSHRDEKAQPGYYSVNLKRYNIKAELTATQRVGFHQYTFPASDSAQLIFDLKEGIGWDGSVETMIQKINDTTIAGYRYSKGWAPDQRIYFTAIFSKPLKGFAIYEDSIVQKGNSYTGKRTKGVVSFTTKRDEKILVKVGISPVSIENSFKNIMAELPHWKFDTVVAKADAAWNLELNKVRIEANDLSRMRTFYTALYHTMIAPSIYNDHNGDYLGTDKKVYKNAPFNNLTTFSLWDTYRAAHPLFTILQSEKVNDMVNSMLAIYKQQGTLPIWHLMGNETYCMPGYSSVQVVADAYLKGFRGFDTALAFEAVKATAMQNDRGVAFVKKYGFIPADSMVESVAMGMEYSIADWGIAQMAKRMGKDEDYQYFSKRAKNYSHYFDPETRFMRGKISDTAWRTPFSPFESRHRKDDFAEGNSWQYTWMVPHDVEGLIALLGGEKAFAKKLDSLFMLKAHMGGEASSDITGLIGQYAHGNEPSHHVTYLYAFVGEPWKTADKVRYILDSLYSDKPDGLCGNEDVGQMSAWYLFSALGFYPVNPCNGLYVFGSPVINKATLVLEKGKVLQINVKNNGSGNKYIQRMSLNGKPFTRSYITHQELMNGGKLEIEMGSKPSKTWGVNKKDWPYSENNKSI</sequence>
<dbReference type="Proteomes" id="UP001155483">
    <property type="component" value="Unassembled WGS sequence"/>
</dbReference>
<keyword evidence="6" id="KW-0326">Glycosidase</keyword>
<reference evidence="6" key="2">
    <citation type="submission" date="2023-04" db="EMBL/GenBank/DDBJ databases">
        <title>Paracnuella aquatica gen. nov., sp. nov., a member of the family Chitinophagaceae isolated from a hot spring.</title>
        <authorList>
            <person name="Wang C."/>
        </authorList>
    </citation>
    <scope>NUCLEOTIDE SEQUENCE</scope>
    <source>
        <strain evidence="6">LB-8</strain>
    </source>
</reference>
<organism evidence="6 7">
    <name type="scientific">Paraflavisolibacter caeni</name>
    <dbReference type="NCBI Taxonomy" id="2982496"/>
    <lineage>
        <taxon>Bacteria</taxon>
        <taxon>Pseudomonadati</taxon>
        <taxon>Bacteroidota</taxon>
        <taxon>Chitinophagia</taxon>
        <taxon>Chitinophagales</taxon>
        <taxon>Chitinophagaceae</taxon>
        <taxon>Paraflavisolibacter</taxon>
    </lineage>
</organism>
<reference evidence="6" key="1">
    <citation type="submission" date="2022-09" db="EMBL/GenBank/DDBJ databases">
        <authorList>
            <person name="Yuan C."/>
            <person name="Ke Z."/>
        </authorList>
    </citation>
    <scope>NUCLEOTIDE SEQUENCE</scope>
    <source>
        <strain evidence="6">LB-8</strain>
    </source>
</reference>
<dbReference type="RefSeq" id="WP_279296237.1">
    <property type="nucleotide sequence ID" value="NZ_JAOTIF010000003.1"/>
</dbReference>
<comment type="subunit">
    <text evidence="2">Monomer.</text>
</comment>
<dbReference type="InterPro" id="IPR014718">
    <property type="entry name" value="GH-type_carb-bd"/>
</dbReference>
<dbReference type="EC" id="3.2.1.-" evidence="6"/>
<dbReference type="NCBIfam" id="TIGR01180">
    <property type="entry name" value="aman2_put"/>
    <property type="match status" value="1"/>
</dbReference>
<dbReference type="InterPro" id="IPR005887">
    <property type="entry name" value="GH92_a_mannosidase_put"/>
</dbReference>
<dbReference type="InterPro" id="IPR012939">
    <property type="entry name" value="Glyco_hydro_92"/>
</dbReference>
<evidence type="ECO:0000256" key="3">
    <source>
        <dbReference type="ARBA" id="ARBA00022837"/>
    </source>
</evidence>
<dbReference type="Pfam" id="PF17678">
    <property type="entry name" value="Glyco_hydro_92N"/>
    <property type="match status" value="1"/>
</dbReference>
<comment type="caution">
    <text evidence="6">The sequence shown here is derived from an EMBL/GenBank/DDBJ whole genome shotgun (WGS) entry which is preliminary data.</text>
</comment>
<evidence type="ECO:0000259" key="5">
    <source>
        <dbReference type="Pfam" id="PF17678"/>
    </source>
</evidence>
<dbReference type="InterPro" id="IPR041371">
    <property type="entry name" value="GH92_N"/>
</dbReference>
<dbReference type="FunFam" id="3.30.2080.10:FF:000001">
    <property type="entry name" value="Alpha-1,2-mannosidase subfamily"/>
    <property type="match status" value="1"/>
</dbReference>
<dbReference type="FunFam" id="1.20.1050.60:FF:000001">
    <property type="entry name" value="Putative alpha-1,2-mannosidase"/>
    <property type="match status" value="1"/>
</dbReference>
<keyword evidence="6" id="KW-0378">Hydrolase</keyword>
<dbReference type="AlphaFoldDB" id="A0A9X2XUV0"/>
<evidence type="ECO:0000256" key="1">
    <source>
        <dbReference type="ARBA" id="ARBA00001913"/>
    </source>
</evidence>
<evidence type="ECO:0000259" key="4">
    <source>
        <dbReference type="Pfam" id="PF07971"/>
    </source>
</evidence>